<evidence type="ECO:0000313" key="3">
    <source>
        <dbReference type="Proteomes" id="UP000177652"/>
    </source>
</evidence>
<evidence type="ECO:0000313" key="2">
    <source>
        <dbReference type="EMBL" id="OGG66345.1"/>
    </source>
</evidence>
<dbReference type="STRING" id="1798497.A3D71_00185"/>
<keyword evidence="1" id="KW-1133">Transmembrane helix</keyword>
<dbReference type="EMBL" id="MFLK01000011">
    <property type="protein sequence ID" value="OGG66345.1"/>
    <property type="molecule type" value="Genomic_DNA"/>
</dbReference>
<gene>
    <name evidence="2" type="ORF">A3D71_00185</name>
</gene>
<keyword evidence="1" id="KW-0472">Membrane</keyword>
<evidence type="ECO:0000256" key="1">
    <source>
        <dbReference type="SAM" id="Phobius"/>
    </source>
</evidence>
<dbReference type="AlphaFoldDB" id="A0A1F6DY47"/>
<keyword evidence="1" id="KW-0812">Transmembrane</keyword>
<accession>A0A1F6DY47</accession>
<sequence>MPDGNTPAASGSGNMRWYIIGGIALLLIGGWLLTGGAAKLMGGAQGVDVDRNADGSTTYANDEGSVTVGTSASMPANWPSDAPANYSGAAIVYSGTSNPQTGQQGSAVSYTAEASVQSVVDFYRSQLAAGGWTVNATANAGGATVISATKDTRTFGAYIVDTGGGTVTVTAGIEL</sequence>
<name>A0A1F6DY47_9BACT</name>
<feature type="transmembrane region" description="Helical" evidence="1">
    <location>
        <begin position="15"/>
        <end position="33"/>
    </location>
</feature>
<protein>
    <submittedName>
        <fullName evidence="2">Uncharacterized protein</fullName>
    </submittedName>
</protein>
<reference evidence="2 3" key="1">
    <citation type="journal article" date="2016" name="Nat. Commun.">
        <title>Thousands of microbial genomes shed light on interconnected biogeochemical processes in an aquifer system.</title>
        <authorList>
            <person name="Anantharaman K."/>
            <person name="Brown C.T."/>
            <person name="Hug L.A."/>
            <person name="Sharon I."/>
            <person name="Castelle C.J."/>
            <person name="Probst A.J."/>
            <person name="Thomas B.C."/>
            <person name="Singh A."/>
            <person name="Wilkins M.J."/>
            <person name="Karaoz U."/>
            <person name="Brodie E.L."/>
            <person name="Williams K.H."/>
            <person name="Hubbard S.S."/>
            <person name="Banfield J.F."/>
        </authorList>
    </citation>
    <scope>NUCLEOTIDE SEQUENCE [LARGE SCALE GENOMIC DNA]</scope>
</reference>
<comment type="caution">
    <text evidence="2">The sequence shown here is derived from an EMBL/GenBank/DDBJ whole genome shotgun (WGS) entry which is preliminary data.</text>
</comment>
<proteinExistence type="predicted"/>
<organism evidence="2 3">
    <name type="scientific">Candidatus Kaiserbacteria bacterium RIFCSPHIGHO2_02_FULL_55_20</name>
    <dbReference type="NCBI Taxonomy" id="1798497"/>
    <lineage>
        <taxon>Bacteria</taxon>
        <taxon>Candidatus Kaiseribacteriota</taxon>
    </lineage>
</organism>
<dbReference type="Proteomes" id="UP000177652">
    <property type="component" value="Unassembled WGS sequence"/>
</dbReference>